<dbReference type="EMBL" id="CAJOBC010090916">
    <property type="protein sequence ID" value="CAF4395837.1"/>
    <property type="molecule type" value="Genomic_DNA"/>
</dbReference>
<comment type="caution">
    <text evidence="2">The sequence shown here is derived from an EMBL/GenBank/DDBJ whole genome shotgun (WGS) entry which is preliminary data.</text>
</comment>
<dbReference type="SUPFAM" id="SSF55961">
    <property type="entry name" value="Bet v1-like"/>
    <property type="match status" value="1"/>
</dbReference>
<name>A0A815VXI9_9BILA</name>
<dbReference type="Gene3D" id="3.30.530.20">
    <property type="match status" value="1"/>
</dbReference>
<dbReference type="Proteomes" id="UP000663829">
    <property type="component" value="Unassembled WGS sequence"/>
</dbReference>
<evidence type="ECO:0000313" key="4">
    <source>
        <dbReference type="Proteomes" id="UP000663829"/>
    </source>
</evidence>
<sequence length="155" mass="18224">MPSISHREFIHSRFEIVWDLLVDTIEHPDKYLSNVKSVNISERHNEEFIREIIFENDEHLKEFIVQDKVHGAIICQLKDHLKYNGDTVISLRSTNNVYENELDYKLQWLSKDPSTIEDTQEETAALRQQLESAAFEIKATAENLQDRRGSRENIL</sequence>
<dbReference type="Proteomes" id="UP000681722">
    <property type="component" value="Unassembled WGS sequence"/>
</dbReference>
<feature type="coiled-coil region" evidence="1">
    <location>
        <begin position="116"/>
        <end position="147"/>
    </location>
</feature>
<dbReference type="EMBL" id="CAJNOQ010025308">
    <property type="protein sequence ID" value="CAF1535954.1"/>
    <property type="molecule type" value="Genomic_DNA"/>
</dbReference>
<keyword evidence="1" id="KW-0175">Coiled coil</keyword>
<evidence type="ECO:0000256" key="1">
    <source>
        <dbReference type="SAM" id="Coils"/>
    </source>
</evidence>
<accession>A0A815VXI9</accession>
<dbReference type="InterPro" id="IPR023393">
    <property type="entry name" value="START-like_dom_sf"/>
</dbReference>
<dbReference type="AlphaFoldDB" id="A0A815VXI9"/>
<proteinExistence type="predicted"/>
<organism evidence="2 4">
    <name type="scientific">Didymodactylos carnosus</name>
    <dbReference type="NCBI Taxonomy" id="1234261"/>
    <lineage>
        <taxon>Eukaryota</taxon>
        <taxon>Metazoa</taxon>
        <taxon>Spiralia</taxon>
        <taxon>Gnathifera</taxon>
        <taxon>Rotifera</taxon>
        <taxon>Eurotatoria</taxon>
        <taxon>Bdelloidea</taxon>
        <taxon>Philodinida</taxon>
        <taxon>Philodinidae</taxon>
        <taxon>Didymodactylos</taxon>
    </lineage>
</organism>
<protein>
    <submittedName>
        <fullName evidence="2">Uncharacterized protein</fullName>
    </submittedName>
</protein>
<reference evidence="2" key="1">
    <citation type="submission" date="2021-02" db="EMBL/GenBank/DDBJ databases">
        <authorList>
            <person name="Nowell W R."/>
        </authorList>
    </citation>
    <scope>NUCLEOTIDE SEQUENCE</scope>
</reference>
<keyword evidence="4" id="KW-1185">Reference proteome</keyword>
<gene>
    <name evidence="2" type="ORF">GPM918_LOCUS38336</name>
    <name evidence="3" type="ORF">SRO942_LOCUS39158</name>
</gene>
<evidence type="ECO:0000313" key="3">
    <source>
        <dbReference type="EMBL" id="CAF4395837.1"/>
    </source>
</evidence>
<evidence type="ECO:0000313" key="2">
    <source>
        <dbReference type="EMBL" id="CAF1535954.1"/>
    </source>
</evidence>